<sequence length="89" mass="9591">MSAALVEDGSPVGNALSKTAHELVSRWIWPALQQCRDLFVVSSIVISVENAGCVEFGKAVISLLASNLPEHTAFLLLAAHSPWKRNASY</sequence>
<dbReference type="EMBL" id="BGPR01046432">
    <property type="protein sequence ID" value="GBO23379.1"/>
    <property type="molecule type" value="Genomic_DNA"/>
</dbReference>
<reference evidence="2 3" key="1">
    <citation type="journal article" date="2019" name="Sci. Rep.">
        <title>Orb-weaving spider Araneus ventricosus genome elucidates the spidroin gene catalogue.</title>
        <authorList>
            <person name="Kono N."/>
            <person name="Nakamura H."/>
            <person name="Ohtoshi R."/>
            <person name="Moran D.A.P."/>
            <person name="Shinohara A."/>
            <person name="Yoshida Y."/>
            <person name="Fujiwara M."/>
            <person name="Mori M."/>
            <person name="Tomita M."/>
            <person name="Arakawa K."/>
        </authorList>
    </citation>
    <scope>NUCLEOTIDE SEQUENCE [LARGE SCALE GENOMIC DNA]</scope>
</reference>
<keyword evidence="3" id="KW-1185">Reference proteome</keyword>
<accession>A0A4Y2VFL4</accession>
<dbReference type="Proteomes" id="UP000499080">
    <property type="component" value="Unassembled WGS sequence"/>
</dbReference>
<gene>
    <name evidence="1" type="ORF">AVEN_103751_1</name>
    <name evidence="2" type="ORF">AVEN_38413_1</name>
</gene>
<name>A0A4Y2VFL4_ARAVE</name>
<evidence type="ECO:0000313" key="2">
    <source>
        <dbReference type="EMBL" id="GBO23382.1"/>
    </source>
</evidence>
<dbReference type="EMBL" id="BGPR01046437">
    <property type="protein sequence ID" value="GBO23382.1"/>
    <property type="molecule type" value="Genomic_DNA"/>
</dbReference>
<organism evidence="2 3">
    <name type="scientific">Araneus ventricosus</name>
    <name type="common">Orbweaver spider</name>
    <name type="synonym">Epeira ventricosa</name>
    <dbReference type="NCBI Taxonomy" id="182803"/>
    <lineage>
        <taxon>Eukaryota</taxon>
        <taxon>Metazoa</taxon>
        <taxon>Ecdysozoa</taxon>
        <taxon>Arthropoda</taxon>
        <taxon>Chelicerata</taxon>
        <taxon>Arachnida</taxon>
        <taxon>Araneae</taxon>
        <taxon>Araneomorphae</taxon>
        <taxon>Entelegynae</taxon>
        <taxon>Araneoidea</taxon>
        <taxon>Araneidae</taxon>
        <taxon>Araneus</taxon>
    </lineage>
</organism>
<dbReference type="AlphaFoldDB" id="A0A4Y2VFL4"/>
<evidence type="ECO:0000313" key="3">
    <source>
        <dbReference type="Proteomes" id="UP000499080"/>
    </source>
</evidence>
<proteinExistence type="predicted"/>
<protein>
    <submittedName>
        <fullName evidence="2">Uncharacterized protein</fullName>
    </submittedName>
</protein>
<evidence type="ECO:0000313" key="1">
    <source>
        <dbReference type="EMBL" id="GBO23379.1"/>
    </source>
</evidence>
<comment type="caution">
    <text evidence="2">The sequence shown here is derived from an EMBL/GenBank/DDBJ whole genome shotgun (WGS) entry which is preliminary data.</text>
</comment>